<accession>A0A074JSH1</accession>
<protein>
    <submittedName>
        <fullName evidence="1">Uncharacterized protein</fullName>
    </submittedName>
</protein>
<evidence type="ECO:0000313" key="2">
    <source>
        <dbReference type="Proteomes" id="UP000027471"/>
    </source>
</evidence>
<dbReference type="EMBL" id="AUNB01000018">
    <property type="protein sequence ID" value="KEO60576.1"/>
    <property type="molecule type" value="Genomic_DNA"/>
</dbReference>
<reference evidence="1 2" key="1">
    <citation type="journal article" date="2015" name="Antonie Van Leeuwenhoek">
        <title>Thioclava indica sp. nov., isolated from surface seawater of the Indian Ocean.</title>
        <authorList>
            <person name="Liu Y."/>
            <person name="Lai Q."/>
            <person name="Du J."/>
            <person name="Xu H."/>
            <person name="Jiang L."/>
            <person name="Shao Z."/>
        </authorList>
    </citation>
    <scope>NUCLEOTIDE SEQUENCE [LARGE SCALE GENOMIC DNA]</scope>
    <source>
        <strain evidence="1 2">DT23-4</strain>
    </source>
</reference>
<evidence type="ECO:0000313" key="1">
    <source>
        <dbReference type="EMBL" id="KEO60576.1"/>
    </source>
</evidence>
<name>A0A074JSH1_9RHOB</name>
<comment type="caution">
    <text evidence="1">The sequence shown here is derived from an EMBL/GenBank/DDBJ whole genome shotgun (WGS) entry which is preliminary data.</text>
</comment>
<dbReference type="Proteomes" id="UP000027471">
    <property type="component" value="Unassembled WGS sequence"/>
</dbReference>
<dbReference type="AlphaFoldDB" id="A0A074JSH1"/>
<gene>
    <name evidence="1" type="ORF">DT23_03540</name>
</gene>
<keyword evidence="2" id="KW-1185">Reference proteome</keyword>
<organism evidence="1 2">
    <name type="scientific">Thioclava indica</name>
    <dbReference type="NCBI Taxonomy" id="1353528"/>
    <lineage>
        <taxon>Bacteria</taxon>
        <taxon>Pseudomonadati</taxon>
        <taxon>Pseudomonadota</taxon>
        <taxon>Alphaproteobacteria</taxon>
        <taxon>Rhodobacterales</taxon>
        <taxon>Paracoccaceae</taxon>
        <taxon>Thioclava</taxon>
    </lineage>
</organism>
<proteinExistence type="predicted"/>
<sequence>MSALVGEASDAPLSPKLTVQIGPAKGKTVIKLCEMQGSVS</sequence>